<accession>X0Z6F4</accession>
<comment type="caution">
    <text evidence="1">The sequence shown here is derived from an EMBL/GenBank/DDBJ whole genome shotgun (WGS) entry which is preliminary data.</text>
</comment>
<organism evidence="1">
    <name type="scientific">marine sediment metagenome</name>
    <dbReference type="NCBI Taxonomy" id="412755"/>
    <lineage>
        <taxon>unclassified sequences</taxon>
        <taxon>metagenomes</taxon>
        <taxon>ecological metagenomes</taxon>
    </lineage>
</organism>
<dbReference type="EMBL" id="BARS01057955">
    <property type="protein sequence ID" value="GAG44166.1"/>
    <property type="molecule type" value="Genomic_DNA"/>
</dbReference>
<reference evidence="1" key="1">
    <citation type="journal article" date="2014" name="Front. Microbiol.">
        <title>High frequency of phylogenetically diverse reductive dehalogenase-homologous genes in deep subseafloor sedimentary metagenomes.</title>
        <authorList>
            <person name="Kawai M."/>
            <person name="Futagami T."/>
            <person name="Toyoda A."/>
            <person name="Takaki Y."/>
            <person name="Nishi S."/>
            <person name="Hori S."/>
            <person name="Arai W."/>
            <person name="Tsubouchi T."/>
            <person name="Morono Y."/>
            <person name="Uchiyama I."/>
            <person name="Ito T."/>
            <person name="Fujiyama A."/>
            <person name="Inagaki F."/>
            <person name="Takami H."/>
        </authorList>
    </citation>
    <scope>NUCLEOTIDE SEQUENCE</scope>
    <source>
        <strain evidence="1">Expedition CK06-06</strain>
    </source>
</reference>
<dbReference type="AlphaFoldDB" id="X0Z6F4"/>
<gene>
    <name evidence="1" type="ORF">S01H1_84751</name>
</gene>
<sequence length="82" mass="9266">MEEPRIGVYICHCGTNIAGTINVEWLAQFAQGLDGVVVGRDYQFMCSDPGQDMIKDDIKEHNLNRIVVAACSPRMHEPTFRR</sequence>
<protein>
    <recommendedName>
        <fullName evidence="2">Disulfide reductase</fullName>
    </recommendedName>
</protein>
<evidence type="ECO:0000313" key="1">
    <source>
        <dbReference type="EMBL" id="GAG44166.1"/>
    </source>
</evidence>
<proteinExistence type="predicted"/>
<evidence type="ECO:0008006" key="2">
    <source>
        <dbReference type="Google" id="ProtNLM"/>
    </source>
</evidence>
<name>X0Z6F4_9ZZZZ</name>
<feature type="non-terminal residue" evidence="1">
    <location>
        <position position="82"/>
    </location>
</feature>